<comment type="caution">
    <text evidence="1">The sequence shown here is derived from an EMBL/GenBank/DDBJ whole genome shotgun (WGS) entry which is preliminary data.</text>
</comment>
<evidence type="ECO:0000313" key="2">
    <source>
        <dbReference type="Proteomes" id="UP000526083"/>
    </source>
</evidence>
<sequence length="31" mass="3198">MSALLFLAAMLVFALGLPSGGSVTRRRPHGA</sequence>
<organism evidence="1 2">
    <name type="scientific">Microbacterium halimionae</name>
    <dbReference type="NCBI Taxonomy" id="1526413"/>
    <lineage>
        <taxon>Bacteria</taxon>
        <taxon>Bacillati</taxon>
        <taxon>Actinomycetota</taxon>
        <taxon>Actinomycetes</taxon>
        <taxon>Micrococcales</taxon>
        <taxon>Microbacteriaceae</taxon>
        <taxon>Microbacterium</taxon>
    </lineage>
</organism>
<reference evidence="1 2" key="1">
    <citation type="submission" date="2020-07" db="EMBL/GenBank/DDBJ databases">
        <title>Sequencing the genomes of 1000 actinobacteria strains.</title>
        <authorList>
            <person name="Klenk H.-P."/>
        </authorList>
    </citation>
    <scope>NUCLEOTIDE SEQUENCE [LARGE SCALE GENOMIC DNA]</scope>
    <source>
        <strain evidence="1 2">DSM 27576</strain>
    </source>
</reference>
<evidence type="ECO:0000313" key="1">
    <source>
        <dbReference type="EMBL" id="MBA8817276.1"/>
    </source>
</evidence>
<keyword evidence="2" id="KW-1185">Reference proteome</keyword>
<protein>
    <submittedName>
        <fullName evidence="1">Uncharacterized protein</fullName>
    </submittedName>
</protein>
<accession>A0A7W3JQU4</accession>
<dbReference type="AlphaFoldDB" id="A0A7W3JQU4"/>
<gene>
    <name evidence="1" type="ORF">FHX48_002374</name>
</gene>
<name>A0A7W3JQU4_9MICO</name>
<dbReference type="Proteomes" id="UP000526083">
    <property type="component" value="Unassembled WGS sequence"/>
</dbReference>
<proteinExistence type="predicted"/>
<dbReference type="EMBL" id="JACGWY010000005">
    <property type="protein sequence ID" value="MBA8817276.1"/>
    <property type="molecule type" value="Genomic_DNA"/>
</dbReference>